<evidence type="ECO:0000256" key="1">
    <source>
        <dbReference type="SAM" id="MobiDB-lite"/>
    </source>
</evidence>
<feature type="region of interest" description="Disordered" evidence="1">
    <location>
        <begin position="114"/>
        <end position="171"/>
    </location>
</feature>
<dbReference type="PANTHER" id="PTHR13374:SF3">
    <property type="entry name" value="DET1 HOMOLOG"/>
    <property type="match status" value="1"/>
</dbReference>
<feature type="compositionally biased region" description="Gly residues" evidence="1">
    <location>
        <begin position="114"/>
        <end position="140"/>
    </location>
</feature>
<sequence length="171" mass="18152">MLSTLPFNCQSQSPSPYFDHSLFRYDDKLISATDRHRQSTDHPIKFISRRQPNILKFKIKPGPESGNADTRTKKISSFLFHPILPLAISVQQTLFLQPAVFGLLFLPRNTKRGGGGDEISYGGDDGVGGGGDEYLYGGGGDGEEADGGGEQSEGGVDWEGGGGGDGGGGDE</sequence>
<name>A0AAW2JDG0_9LAMI</name>
<dbReference type="GO" id="GO:0016567">
    <property type="term" value="P:protein ubiquitination"/>
    <property type="evidence" value="ECO:0007669"/>
    <property type="project" value="TreeGrafter"/>
</dbReference>
<dbReference type="Pfam" id="PF09737">
    <property type="entry name" value="Det1"/>
    <property type="match status" value="1"/>
</dbReference>
<reference evidence="2" key="1">
    <citation type="submission" date="2020-06" db="EMBL/GenBank/DDBJ databases">
        <authorList>
            <person name="Li T."/>
            <person name="Hu X."/>
            <person name="Zhang T."/>
            <person name="Song X."/>
            <person name="Zhang H."/>
            <person name="Dai N."/>
            <person name="Sheng W."/>
            <person name="Hou X."/>
            <person name="Wei L."/>
        </authorList>
    </citation>
    <scope>NUCLEOTIDE SEQUENCE</scope>
    <source>
        <strain evidence="2">KEN8</strain>
        <tissue evidence="2">Leaf</tissue>
    </source>
</reference>
<dbReference type="GO" id="GO:0005634">
    <property type="term" value="C:nucleus"/>
    <property type="evidence" value="ECO:0007669"/>
    <property type="project" value="TreeGrafter"/>
</dbReference>
<dbReference type="InterPro" id="IPR019138">
    <property type="entry name" value="De-etiolated_protein_1_Det1"/>
</dbReference>
<dbReference type="AlphaFoldDB" id="A0AAW2JDG0"/>
<dbReference type="GO" id="GO:1990756">
    <property type="term" value="F:ubiquitin-like ligase-substrate adaptor activity"/>
    <property type="evidence" value="ECO:0007669"/>
    <property type="project" value="TreeGrafter"/>
</dbReference>
<dbReference type="GO" id="GO:0031625">
    <property type="term" value="F:ubiquitin protein ligase binding"/>
    <property type="evidence" value="ECO:0007669"/>
    <property type="project" value="TreeGrafter"/>
</dbReference>
<organism evidence="2">
    <name type="scientific">Sesamum calycinum</name>
    <dbReference type="NCBI Taxonomy" id="2727403"/>
    <lineage>
        <taxon>Eukaryota</taxon>
        <taxon>Viridiplantae</taxon>
        <taxon>Streptophyta</taxon>
        <taxon>Embryophyta</taxon>
        <taxon>Tracheophyta</taxon>
        <taxon>Spermatophyta</taxon>
        <taxon>Magnoliopsida</taxon>
        <taxon>eudicotyledons</taxon>
        <taxon>Gunneridae</taxon>
        <taxon>Pentapetalae</taxon>
        <taxon>asterids</taxon>
        <taxon>lamiids</taxon>
        <taxon>Lamiales</taxon>
        <taxon>Pedaliaceae</taxon>
        <taxon>Sesamum</taxon>
    </lineage>
</organism>
<accession>A0AAW2JDG0</accession>
<feature type="compositionally biased region" description="Gly residues" evidence="1">
    <location>
        <begin position="148"/>
        <end position="171"/>
    </location>
</feature>
<protein>
    <submittedName>
        <fullName evidence="2">Light-mediated development protein DET1</fullName>
    </submittedName>
</protein>
<reference evidence="2" key="2">
    <citation type="journal article" date="2024" name="Plant">
        <title>Genomic evolution and insights into agronomic trait innovations of Sesamum species.</title>
        <authorList>
            <person name="Miao H."/>
            <person name="Wang L."/>
            <person name="Qu L."/>
            <person name="Liu H."/>
            <person name="Sun Y."/>
            <person name="Le M."/>
            <person name="Wang Q."/>
            <person name="Wei S."/>
            <person name="Zheng Y."/>
            <person name="Lin W."/>
            <person name="Duan Y."/>
            <person name="Cao H."/>
            <person name="Xiong S."/>
            <person name="Wang X."/>
            <person name="Wei L."/>
            <person name="Li C."/>
            <person name="Ma Q."/>
            <person name="Ju M."/>
            <person name="Zhao R."/>
            <person name="Li G."/>
            <person name="Mu C."/>
            <person name="Tian Q."/>
            <person name="Mei H."/>
            <person name="Zhang T."/>
            <person name="Gao T."/>
            <person name="Zhang H."/>
        </authorList>
    </citation>
    <scope>NUCLEOTIDE SEQUENCE</scope>
    <source>
        <strain evidence="2">KEN8</strain>
    </source>
</reference>
<proteinExistence type="predicted"/>
<evidence type="ECO:0000313" key="2">
    <source>
        <dbReference type="EMBL" id="KAL0292392.1"/>
    </source>
</evidence>
<gene>
    <name evidence="2" type="ORF">Scaly_2592700</name>
</gene>
<dbReference type="PANTHER" id="PTHR13374">
    <property type="entry name" value="DET1 HOMOLOG DE-ETIOLATED-1 HOMOLOG"/>
    <property type="match status" value="1"/>
</dbReference>
<dbReference type="GO" id="GO:0031461">
    <property type="term" value="C:cullin-RING ubiquitin ligase complex"/>
    <property type="evidence" value="ECO:0007669"/>
    <property type="project" value="TreeGrafter"/>
</dbReference>
<comment type="caution">
    <text evidence="2">The sequence shown here is derived from an EMBL/GenBank/DDBJ whole genome shotgun (WGS) entry which is preliminary data.</text>
</comment>
<dbReference type="EMBL" id="JACGWM010001510">
    <property type="protein sequence ID" value="KAL0292392.1"/>
    <property type="molecule type" value="Genomic_DNA"/>
</dbReference>
<dbReference type="GO" id="GO:0032436">
    <property type="term" value="P:positive regulation of proteasomal ubiquitin-dependent protein catabolic process"/>
    <property type="evidence" value="ECO:0007669"/>
    <property type="project" value="TreeGrafter"/>
</dbReference>